<dbReference type="Proteomes" id="UP000308828">
    <property type="component" value="Unassembled WGS sequence"/>
</dbReference>
<dbReference type="EMBL" id="STGV01000002">
    <property type="protein sequence ID" value="THV24244.1"/>
    <property type="molecule type" value="Genomic_DNA"/>
</dbReference>
<keyword evidence="4" id="KW-1003">Cell membrane</keyword>
<keyword evidence="9" id="KW-1185">Reference proteome</keyword>
<dbReference type="GO" id="GO:0030246">
    <property type="term" value="F:carbohydrate binding"/>
    <property type="evidence" value="ECO:0007669"/>
    <property type="project" value="UniProtKB-KW"/>
</dbReference>
<accession>A0A4S8P891</accession>
<evidence type="ECO:0000313" key="9">
    <source>
        <dbReference type="Proteomes" id="UP000308828"/>
    </source>
</evidence>
<evidence type="ECO:0000256" key="1">
    <source>
        <dbReference type="ARBA" id="ARBA00004167"/>
    </source>
</evidence>
<evidence type="ECO:0000313" key="8">
    <source>
        <dbReference type="EMBL" id="THV24244.1"/>
    </source>
</evidence>
<evidence type="ECO:0000256" key="3">
    <source>
        <dbReference type="ARBA" id="ARBA00020552"/>
    </source>
</evidence>
<feature type="compositionally biased region" description="Pro residues" evidence="7">
    <location>
        <begin position="46"/>
        <end position="58"/>
    </location>
</feature>
<keyword evidence="5" id="KW-0430">Lectin</keyword>
<reference evidence="8 9" key="1">
    <citation type="submission" date="2019-04" db="EMBL/GenBank/DDBJ databases">
        <title>Genome sequence of strain shin9-1.</title>
        <authorList>
            <person name="Gao J."/>
            <person name="Sun J."/>
        </authorList>
    </citation>
    <scope>NUCLEOTIDE SEQUENCE [LARGE SCALE GENOMIC DNA]</scope>
    <source>
        <strain evidence="9">shin9-1</strain>
    </source>
</reference>
<dbReference type="Pfam" id="PF07886">
    <property type="entry name" value="BA14K"/>
    <property type="match status" value="1"/>
</dbReference>
<evidence type="ECO:0000256" key="4">
    <source>
        <dbReference type="ARBA" id="ARBA00022475"/>
    </source>
</evidence>
<sequence>MAEAAMPAPARPQMSNNALVENVDLVCDFNGCFEVWDEPPPRYRRPPPPPPRYDPPPYYDDEPGYHPPPPRHYRRPPPPSVYDEPARPRGSNWRRHVDWCLDRYRSYNPRTNTFLASRGYYKKCRSPYY</sequence>
<feature type="region of interest" description="Disordered" evidence="7">
    <location>
        <begin position="34"/>
        <end position="92"/>
    </location>
</feature>
<dbReference type="AlphaFoldDB" id="A0A4S8P891"/>
<comment type="function">
    <text evidence="6">Has immunoglobulin-binding and hemagglutination properties, and can bind to mannose. Essential for virulence. May be involved in LPS biosynthesis or polysaccharide transport.</text>
</comment>
<evidence type="ECO:0000256" key="2">
    <source>
        <dbReference type="ARBA" id="ARBA00010270"/>
    </source>
</evidence>
<organism evidence="8 9">
    <name type="scientific">Peteryoungia ipomoeae</name>
    <dbReference type="NCBI Taxonomy" id="1210932"/>
    <lineage>
        <taxon>Bacteria</taxon>
        <taxon>Pseudomonadati</taxon>
        <taxon>Pseudomonadota</taxon>
        <taxon>Alphaproteobacteria</taxon>
        <taxon>Hyphomicrobiales</taxon>
        <taxon>Rhizobiaceae</taxon>
        <taxon>Peteryoungia</taxon>
    </lineage>
</organism>
<comment type="caution">
    <text evidence="8">The sequence shown here is derived from an EMBL/GenBank/DDBJ whole genome shotgun (WGS) entry which is preliminary data.</text>
</comment>
<protein>
    <recommendedName>
        <fullName evidence="3">Lectin-like protein BA14k</fullName>
    </recommendedName>
</protein>
<keyword evidence="4" id="KW-0472">Membrane</keyword>
<evidence type="ECO:0000256" key="7">
    <source>
        <dbReference type="SAM" id="MobiDB-lite"/>
    </source>
</evidence>
<dbReference type="OrthoDB" id="8117189at2"/>
<gene>
    <name evidence="8" type="ORF">FAA97_09410</name>
</gene>
<comment type="subcellular location">
    <subcellularLocation>
        <location evidence="1">Membrane</location>
        <topology evidence="1">Single-pass membrane protein</topology>
    </subcellularLocation>
</comment>
<dbReference type="InterPro" id="IPR012413">
    <property type="entry name" value="BA14K"/>
</dbReference>
<name>A0A4S8P891_9HYPH</name>
<proteinExistence type="inferred from homology"/>
<dbReference type="GO" id="GO:0016020">
    <property type="term" value="C:membrane"/>
    <property type="evidence" value="ECO:0007669"/>
    <property type="project" value="UniProtKB-SubCell"/>
</dbReference>
<evidence type="ECO:0000256" key="5">
    <source>
        <dbReference type="ARBA" id="ARBA00022734"/>
    </source>
</evidence>
<comment type="similarity">
    <text evidence="2">Belongs to the BA14k family.</text>
</comment>
<evidence type="ECO:0000256" key="6">
    <source>
        <dbReference type="ARBA" id="ARBA00025321"/>
    </source>
</evidence>